<reference evidence="1 2" key="1">
    <citation type="submission" date="2014-03" db="EMBL/GenBank/DDBJ databases">
        <title>Draft genome of the hookworm Oesophagostomum dentatum.</title>
        <authorList>
            <person name="Mitreva M."/>
        </authorList>
    </citation>
    <scope>NUCLEOTIDE SEQUENCE [LARGE SCALE GENOMIC DNA]</scope>
    <source>
        <strain evidence="1 2">OD-Hann</strain>
    </source>
</reference>
<gene>
    <name evidence="1" type="ORF">OESDEN_20835</name>
</gene>
<proteinExistence type="predicted"/>
<evidence type="ECO:0000313" key="2">
    <source>
        <dbReference type="Proteomes" id="UP000053660"/>
    </source>
</evidence>
<name>A0A0B1S6J8_OESDE</name>
<organism evidence="1 2">
    <name type="scientific">Oesophagostomum dentatum</name>
    <name type="common">Nodular worm</name>
    <dbReference type="NCBI Taxonomy" id="61180"/>
    <lineage>
        <taxon>Eukaryota</taxon>
        <taxon>Metazoa</taxon>
        <taxon>Ecdysozoa</taxon>
        <taxon>Nematoda</taxon>
        <taxon>Chromadorea</taxon>
        <taxon>Rhabditida</taxon>
        <taxon>Rhabditina</taxon>
        <taxon>Rhabditomorpha</taxon>
        <taxon>Strongyloidea</taxon>
        <taxon>Strongylidae</taxon>
        <taxon>Oesophagostomum</taxon>
    </lineage>
</organism>
<accession>A0A0B1S6J8</accession>
<dbReference type="EMBL" id="KN604660">
    <property type="protein sequence ID" value="KHJ79516.1"/>
    <property type="molecule type" value="Genomic_DNA"/>
</dbReference>
<keyword evidence="2" id="KW-1185">Reference proteome</keyword>
<dbReference type="OrthoDB" id="5871764at2759"/>
<dbReference type="AlphaFoldDB" id="A0A0B1S6J8"/>
<protein>
    <submittedName>
        <fullName evidence="1">Uncharacterized protein</fullName>
    </submittedName>
</protein>
<evidence type="ECO:0000313" key="1">
    <source>
        <dbReference type="EMBL" id="KHJ79516.1"/>
    </source>
</evidence>
<dbReference type="Proteomes" id="UP000053660">
    <property type="component" value="Unassembled WGS sequence"/>
</dbReference>
<sequence length="117" mass="13385">MGEEVRKFLMEGQFDELLSLESSFAQRVLQMNVEHSERVDESTEILKELIKRQQAGLVTNEQAAEVDSACTNARLGHLFRADGSALYGTDLIAPNHFVVWNLIYFCLRYFNCYTESS</sequence>